<feature type="transmembrane region" description="Helical" evidence="1">
    <location>
        <begin position="24"/>
        <end position="50"/>
    </location>
</feature>
<proteinExistence type="predicted"/>
<name>A0A0Q0YGY1_9CORY</name>
<reference evidence="2 3" key="1">
    <citation type="submission" date="2015-10" db="EMBL/GenBank/DDBJ databases">
        <title>Corynebacteirum lowii and Corynebacterium oculi species nova, derived from human clinical disease and and emended description of Corynebacterium mastiditis.</title>
        <authorList>
            <person name="Bernard K."/>
            <person name="Pacheco A.L."/>
            <person name="Mcdougall C."/>
            <person name="Burtx T."/>
            <person name="Weibe D."/>
            <person name="Tyler S."/>
            <person name="Olson A.B."/>
            <person name="Cnockaert M."/>
            <person name="Eguchi H."/>
            <person name="Kuwahara T."/>
            <person name="Nakayama-Imaohji H."/>
            <person name="Boudewijins M."/>
            <person name="Van Hoecke F."/>
            <person name="Bernier A.-M."/>
            <person name="Vandamme P."/>
        </authorList>
    </citation>
    <scope>NUCLEOTIDE SEQUENCE [LARGE SCALE GENOMIC DNA]</scope>
    <source>
        <strain evidence="2 3">NML 130206</strain>
    </source>
</reference>
<keyword evidence="1" id="KW-0472">Membrane</keyword>
<feature type="transmembrane region" description="Helical" evidence="1">
    <location>
        <begin position="62"/>
        <end position="82"/>
    </location>
</feature>
<dbReference type="Proteomes" id="UP000050488">
    <property type="component" value="Unassembled WGS sequence"/>
</dbReference>
<dbReference type="EMBL" id="LKEV01000005">
    <property type="protein sequence ID" value="KQB85886.1"/>
    <property type="molecule type" value="Genomic_DNA"/>
</dbReference>
<gene>
    <name evidence="2" type="ORF">Clow_01626</name>
</gene>
<evidence type="ECO:0000256" key="1">
    <source>
        <dbReference type="SAM" id="Phobius"/>
    </source>
</evidence>
<dbReference type="STRING" id="1544413.Clow_01626"/>
<accession>A0A0Q0YGY1</accession>
<evidence type="ECO:0000313" key="2">
    <source>
        <dbReference type="EMBL" id="KQB85886.1"/>
    </source>
</evidence>
<protein>
    <submittedName>
        <fullName evidence="2">Uncharacterized protein</fullName>
    </submittedName>
</protein>
<keyword evidence="1" id="KW-0812">Transmembrane</keyword>
<evidence type="ECO:0000313" key="3">
    <source>
        <dbReference type="Proteomes" id="UP000050488"/>
    </source>
</evidence>
<keyword evidence="3" id="KW-1185">Reference proteome</keyword>
<dbReference type="PATRIC" id="fig|1544413.3.peg.1630"/>
<organism evidence="2 3">
    <name type="scientific">Corynebacterium lowii</name>
    <dbReference type="NCBI Taxonomy" id="1544413"/>
    <lineage>
        <taxon>Bacteria</taxon>
        <taxon>Bacillati</taxon>
        <taxon>Actinomycetota</taxon>
        <taxon>Actinomycetes</taxon>
        <taxon>Mycobacteriales</taxon>
        <taxon>Corynebacteriaceae</taxon>
        <taxon>Corynebacterium</taxon>
    </lineage>
</organism>
<dbReference type="AlphaFoldDB" id="A0A0Q0YGY1"/>
<comment type="caution">
    <text evidence="2">The sequence shown here is derived from an EMBL/GenBank/DDBJ whole genome shotgun (WGS) entry which is preliminary data.</text>
</comment>
<keyword evidence="1" id="KW-1133">Transmembrane helix</keyword>
<sequence length="99" mass="10222">MGRRGTTGTPGATDIPTDSEMVRLIWPCLAAAALGLVPFTVFSNFLVAIAEEAHTEHALLGSLRGLGGMAALAVSVAFAPLLDHAYCGKSRLCPSPASR</sequence>